<protein>
    <submittedName>
        <fullName evidence="2">Cys-tRNA(Pro) deacylase</fullName>
    </submittedName>
</protein>
<accession>A0A543HGQ0</accession>
<dbReference type="AlphaFoldDB" id="A0A543HGQ0"/>
<dbReference type="EMBL" id="VFPM01000004">
    <property type="protein sequence ID" value="TQM57500.1"/>
    <property type="molecule type" value="Genomic_DNA"/>
</dbReference>
<name>A0A543HGQ0_9MICO</name>
<dbReference type="PANTHER" id="PTHR30411">
    <property type="entry name" value="CYTOPLASMIC PROTEIN"/>
    <property type="match status" value="1"/>
</dbReference>
<evidence type="ECO:0000313" key="2">
    <source>
        <dbReference type="EMBL" id="TQM57500.1"/>
    </source>
</evidence>
<keyword evidence="3" id="KW-1185">Reference proteome</keyword>
<reference evidence="2 3" key="1">
    <citation type="submission" date="2019-06" db="EMBL/GenBank/DDBJ databases">
        <title>Genome sequencing of plant associated microbes to promote plant fitness in Sorghum bicolor and Oryza sativa.</title>
        <authorList>
            <person name="Coleman-Derr D."/>
        </authorList>
    </citation>
    <scope>NUCLEOTIDE SEQUENCE [LARGE SCALE GENOMIC DNA]</scope>
    <source>
        <strain evidence="2 3">KV-663</strain>
    </source>
</reference>
<dbReference type="GO" id="GO:0002161">
    <property type="term" value="F:aminoacyl-tRNA deacylase activity"/>
    <property type="evidence" value="ECO:0007669"/>
    <property type="project" value="InterPro"/>
</dbReference>
<dbReference type="Gene3D" id="3.90.960.10">
    <property type="entry name" value="YbaK/aminoacyl-tRNA synthetase-associated domain"/>
    <property type="match status" value="1"/>
</dbReference>
<gene>
    <name evidence="2" type="ORF">FBY41_4328</name>
</gene>
<dbReference type="PANTHER" id="PTHR30411:SF1">
    <property type="entry name" value="CYTOPLASMIC PROTEIN"/>
    <property type="match status" value="1"/>
</dbReference>
<dbReference type="InterPro" id="IPR036754">
    <property type="entry name" value="YbaK/aa-tRNA-synt-asso_dom_sf"/>
</dbReference>
<proteinExistence type="predicted"/>
<dbReference type="Pfam" id="PF04073">
    <property type="entry name" value="tRNA_edit"/>
    <property type="match status" value="1"/>
</dbReference>
<evidence type="ECO:0000313" key="3">
    <source>
        <dbReference type="Proteomes" id="UP000316747"/>
    </source>
</evidence>
<dbReference type="InterPro" id="IPR007214">
    <property type="entry name" value="YbaK/aa-tRNA-synth-assoc-dom"/>
</dbReference>
<dbReference type="CDD" id="cd04332">
    <property type="entry name" value="YbaK_like"/>
    <property type="match status" value="1"/>
</dbReference>
<sequence>MGPACWAGDVTSLVDMDSSGAPDRDDTDERSDFAAVRTPAIDAVREAGIEHTVTQHGRVGSLEEAAAARGIEPRDLIKTLVVRRSEDDHVFVLVPGDRTFSWAKVRALLGTNRISMPDADAARAVTGYERGTITPFGSATRLPVIADTHLVGRRISIGGGAHGVGLTVQGDDVIRLFDATVADISDEETHRS</sequence>
<organism evidence="2 3">
    <name type="scientific">Humibacillus xanthopallidus</name>
    <dbReference type="NCBI Taxonomy" id="412689"/>
    <lineage>
        <taxon>Bacteria</taxon>
        <taxon>Bacillati</taxon>
        <taxon>Actinomycetota</taxon>
        <taxon>Actinomycetes</taxon>
        <taxon>Micrococcales</taxon>
        <taxon>Intrasporangiaceae</taxon>
        <taxon>Humibacillus</taxon>
    </lineage>
</organism>
<comment type="caution">
    <text evidence="2">The sequence shown here is derived from an EMBL/GenBank/DDBJ whole genome shotgun (WGS) entry which is preliminary data.</text>
</comment>
<dbReference type="Proteomes" id="UP000316747">
    <property type="component" value="Unassembled WGS sequence"/>
</dbReference>
<dbReference type="SUPFAM" id="SSF55826">
    <property type="entry name" value="YbaK/ProRS associated domain"/>
    <property type="match status" value="1"/>
</dbReference>
<evidence type="ECO:0000259" key="1">
    <source>
        <dbReference type="Pfam" id="PF04073"/>
    </source>
</evidence>
<feature type="domain" description="YbaK/aminoacyl-tRNA synthetase-associated" evidence="1">
    <location>
        <begin position="59"/>
        <end position="176"/>
    </location>
</feature>